<dbReference type="Proteomes" id="UP000319908">
    <property type="component" value="Unassembled WGS sequence"/>
</dbReference>
<evidence type="ECO:0000313" key="2">
    <source>
        <dbReference type="EMBL" id="TWU19822.1"/>
    </source>
</evidence>
<accession>A0A5C6C6V5</accession>
<protein>
    <submittedName>
        <fullName evidence="2">Uncharacterized protein</fullName>
    </submittedName>
</protein>
<dbReference type="EMBL" id="SJPU01000001">
    <property type="protein sequence ID" value="TWU19822.1"/>
    <property type="molecule type" value="Genomic_DNA"/>
</dbReference>
<name>A0A5C6C6V5_9BACT</name>
<gene>
    <name evidence="2" type="ORF">Poly21_20000</name>
</gene>
<sequence>MPRRQASNSFVNAPVGSDLVGVFDHTQLRLNRVADLTKSNSLPEGLDVSLNHRRRKRDRSTRPAGESTIAVRASGFLSDSEE</sequence>
<proteinExistence type="predicted"/>
<evidence type="ECO:0000256" key="1">
    <source>
        <dbReference type="SAM" id="MobiDB-lite"/>
    </source>
</evidence>
<reference evidence="2 3" key="1">
    <citation type="journal article" date="2020" name="Antonie Van Leeuwenhoek">
        <title>Rhodopirellula heiligendammensis sp. nov., Rhodopirellula pilleata sp. nov., and Rhodopirellula solitaria sp. nov. isolated from natural or artificial marine surfaces in Northern Germany and California, USA, and emended description of the genus Rhodopirellula.</title>
        <authorList>
            <person name="Kallscheuer N."/>
            <person name="Wiegand S."/>
            <person name="Jogler M."/>
            <person name="Boedeker C."/>
            <person name="Peeters S.H."/>
            <person name="Rast P."/>
            <person name="Heuer A."/>
            <person name="Jetten M.S.M."/>
            <person name="Rohde M."/>
            <person name="Jogler C."/>
        </authorList>
    </citation>
    <scope>NUCLEOTIDE SEQUENCE [LARGE SCALE GENOMIC DNA]</scope>
    <source>
        <strain evidence="2 3">Poly21</strain>
    </source>
</reference>
<comment type="caution">
    <text evidence="2">The sequence shown here is derived from an EMBL/GenBank/DDBJ whole genome shotgun (WGS) entry which is preliminary data.</text>
</comment>
<feature type="region of interest" description="Disordered" evidence="1">
    <location>
        <begin position="41"/>
        <end position="82"/>
    </location>
</feature>
<evidence type="ECO:0000313" key="3">
    <source>
        <dbReference type="Proteomes" id="UP000319908"/>
    </source>
</evidence>
<keyword evidence="3" id="KW-1185">Reference proteome</keyword>
<dbReference type="AlphaFoldDB" id="A0A5C6C6V5"/>
<organism evidence="2 3">
    <name type="scientific">Allorhodopirellula heiligendammensis</name>
    <dbReference type="NCBI Taxonomy" id="2714739"/>
    <lineage>
        <taxon>Bacteria</taxon>
        <taxon>Pseudomonadati</taxon>
        <taxon>Planctomycetota</taxon>
        <taxon>Planctomycetia</taxon>
        <taxon>Pirellulales</taxon>
        <taxon>Pirellulaceae</taxon>
        <taxon>Allorhodopirellula</taxon>
    </lineage>
</organism>